<evidence type="ECO:0000256" key="5">
    <source>
        <dbReference type="ARBA" id="ARBA00047417"/>
    </source>
</evidence>
<evidence type="ECO:0000256" key="8">
    <source>
        <dbReference type="RuleBase" id="RU368068"/>
    </source>
</evidence>
<evidence type="ECO:0000256" key="3">
    <source>
        <dbReference type="ARBA" id="ARBA00005115"/>
    </source>
</evidence>
<evidence type="ECO:0000256" key="2">
    <source>
        <dbReference type="ARBA" id="ARBA00001089"/>
    </source>
</evidence>
<feature type="binding site" evidence="7">
    <location>
        <position position="442"/>
    </location>
    <ligand>
        <name>L-glutamate</name>
        <dbReference type="ChEBI" id="CHEBI:29985"/>
    </ligand>
</feature>
<feature type="binding site" evidence="7">
    <location>
        <position position="496"/>
    </location>
    <ligand>
        <name>L-glutamate</name>
        <dbReference type="ChEBI" id="CHEBI:29985"/>
    </ligand>
</feature>
<dbReference type="InterPro" id="IPR043138">
    <property type="entry name" value="GGT_lsub"/>
</dbReference>
<feature type="binding site" evidence="7">
    <location>
        <begin position="418"/>
        <end position="420"/>
    </location>
    <ligand>
        <name>L-glutamate</name>
        <dbReference type="ChEBI" id="CHEBI:29985"/>
    </ligand>
</feature>
<keyword evidence="8 9" id="KW-0808">Transferase</keyword>
<dbReference type="PANTHER" id="PTHR11686">
    <property type="entry name" value="GAMMA GLUTAMYL TRANSPEPTIDASE"/>
    <property type="match status" value="1"/>
</dbReference>
<dbReference type="FunFam" id="3.60.20.40:FF:000001">
    <property type="entry name" value="Gamma-glutamyltranspeptidase 1"/>
    <property type="match status" value="1"/>
</dbReference>
<dbReference type="AlphaFoldDB" id="A0A376B615"/>
<dbReference type="EC" id="2.3.2.2" evidence="8"/>
<accession>A0A376B615</accession>
<dbReference type="InterPro" id="IPR000101">
    <property type="entry name" value="GGT_peptidase"/>
</dbReference>
<dbReference type="Gene3D" id="3.60.20.40">
    <property type="match status" value="1"/>
</dbReference>
<dbReference type="SUPFAM" id="SSF56235">
    <property type="entry name" value="N-terminal nucleophile aminohydrolases (Ntn hydrolases)"/>
    <property type="match status" value="1"/>
</dbReference>
<keyword evidence="8" id="KW-0378">Hydrolase</keyword>
<comment type="pathway">
    <text evidence="3 8">Sulfur metabolism; glutathione metabolism.</text>
</comment>
<comment type="function">
    <text evidence="8">Cleaves the gamma-glutamyl peptide bond of glutathione and glutathione conjugates.</text>
</comment>
<dbReference type="GO" id="GO:0006751">
    <property type="term" value="P:glutathione catabolic process"/>
    <property type="evidence" value="ECO:0007669"/>
    <property type="project" value="UniProtKB-UniRule"/>
</dbReference>
<dbReference type="PANTHER" id="PTHR11686:SF9">
    <property type="entry name" value="RE13973P"/>
    <property type="match status" value="1"/>
</dbReference>
<comment type="catalytic activity">
    <reaction evidence="1 8">
        <text>an S-substituted glutathione + H2O = an S-substituted L-cysteinylglycine + L-glutamate</text>
        <dbReference type="Rhea" id="RHEA:59468"/>
        <dbReference type="ChEBI" id="CHEBI:15377"/>
        <dbReference type="ChEBI" id="CHEBI:29985"/>
        <dbReference type="ChEBI" id="CHEBI:90779"/>
        <dbReference type="ChEBI" id="CHEBI:143103"/>
        <dbReference type="EC" id="3.4.19.13"/>
    </reaction>
</comment>
<dbReference type="Gene3D" id="1.10.246.130">
    <property type="match status" value="1"/>
</dbReference>
<evidence type="ECO:0000256" key="4">
    <source>
        <dbReference type="ARBA" id="ARBA00009381"/>
    </source>
</evidence>
<dbReference type="NCBIfam" id="TIGR00066">
    <property type="entry name" value="g_glut_trans"/>
    <property type="match status" value="1"/>
</dbReference>
<organism evidence="9 10">
    <name type="scientific">Saccharomycodes ludwigii</name>
    <dbReference type="NCBI Taxonomy" id="36035"/>
    <lineage>
        <taxon>Eukaryota</taxon>
        <taxon>Fungi</taxon>
        <taxon>Dikarya</taxon>
        <taxon>Ascomycota</taxon>
        <taxon>Saccharomycotina</taxon>
        <taxon>Saccharomycetes</taxon>
        <taxon>Saccharomycodales</taxon>
        <taxon>Saccharomycodaceae</taxon>
        <taxon>Saccharomycodes</taxon>
    </lineage>
</organism>
<dbReference type="VEuPathDB" id="FungiDB:SCODWIG_01907"/>
<evidence type="ECO:0000256" key="1">
    <source>
        <dbReference type="ARBA" id="ARBA00001049"/>
    </source>
</evidence>
<keyword evidence="10" id="KW-1185">Reference proteome</keyword>
<dbReference type="GO" id="GO:0036374">
    <property type="term" value="F:glutathione hydrolase activity"/>
    <property type="evidence" value="ECO:0007669"/>
    <property type="project" value="UniProtKB-UniRule"/>
</dbReference>
<dbReference type="EMBL" id="UFAJ01000281">
    <property type="protein sequence ID" value="SSD60146.1"/>
    <property type="molecule type" value="Genomic_DNA"/>
</dbReference>
<keyword evidence="8" id="KW-0012">Acyltransferase</keyword>
<evidence type="ECO:0000313" key="9">
    <source>
        <dbReference type="EMBL" id="SSD60146.1"/>
    </source>
</evidence>
<evidence type="ECO:0000313" key="10">
    <source>
        <dbReference type="Proteomes" id="UP000262825"/>
    </source>
</evidence>
<protein>
    <recommendedName>
        <fullName evidence="8">Glutathione hydrolase</fullName>
        <ecNumber evidence="8">2.3.2.2</ecNumber>
        <ecNumber evidence="8">3.4.19.13</ecNumber>
    </recommendedName>
    <alternativeName>
        <fullName evidence="8">Gamma-glutamyltransferase</fullName>
    </alternativeName>
    <alternativeName>
        <fullName evidence="8">Gamma-glutamyltranspeptidase</fullName>
    </alternativeName>
</protein>
<reference evidence="10" key="1">
    <citation type="submission" date="2018-06" db="EMBL/GenBank/DDBJ databases">
        <authorList>
            <person name="Guldener U."/>
        </authorList>
    </citation>
    <scope>NUCLEOTIDE SEQUENCE [LARGE SCALE GENOMIC DNA]</scope>
    <source>
        <strain evidence="10">UTAD17</strain>
    </source>
</reference>
<evidence type="ECO:0000256" key="7">
    <source>
        <dbReference type="PIRSR" id="PIRSR600101-2"/>
    </source>
</evidence>
<dbReference type="GO" id="GO:0005886">
    <property type="term" value="C:plasma membrane"/>
    <property type="evidence" value="ECO:0007669"/>
    <property type="project" value="TreeGrafter"/>
</dbReference>
<name>A0A376B615_9ASCO</name>
<dbReference type="GO" id="GO:0000324">
    <property type="term" value="C:fungal-type vacuole"/>
    <property type="evidence" value="ECO:0007669"/>
    <property type="project" value="TreeGrafter"/>
</dbReference>
<dbReference type="PRINTS" id="PR01210">
    <property type="entry name" value="GGTRANSPTASE"/>
</dbReference>
<comment type="similarity">
    <text evidence="4">Belongs to the gamma-glutamyltransferase family.</text>
</comment>
<proteinExistence type="inferred from homology"/>
<dbReference type="InterPro" id="IPR029055">
    <property type="entry name" value="Ntn_hydrolases_N"/>
</dbReference>
<feature type="binding site" evidence="7">
    <location>
        <position position="117"/>
    </location>
    <ligand>
        <name>L-glutamate</name>
        <dbReference type="ChEBI" id="CHEBI:29985"/>
    </ligand>
</feature>
<evidence type="ECO:0000256" key="6">
    <source>
        <dbReference type="PIRSR" id="PIRSR600101-1"/>
    </source>
</evidence>
<dbReference type="Pfam" id="PF01019">
    <property type="entry name" value="G_glu_transpept"/>
    <property type="match status" value="1"/>
</dbReference>
<dbReference type="UniPathway" id="UPA00204"/>
<dbReference type="GO" id="GO:0103068">
    <property type="term" value="F:leukotriene C4 gamma-glutamyl transferase activity"/>
    <property type="evidence" value="ECO:0007669"/>
    <property type="project" value="UniProtKB-EC"/>
</dbReference>
<gene>
    <name evidence="9" type="ORF">SCODWIG_01907</name>
</gene>
<dbReference type="Proteomes" id="UP000262825">
    <property type="component" value="Unassembled WGS sequence"/>
</dbReference>
<feature type="active site" description="Nucleophile" evidence="6">
    <location>
        <position position="400"/>
    </location>
</feature>
<sequence length="595" mass="67076">MEQKPFSKSNTKNDHNIDINPLIRLPTLTPNATEHLKIGEHGAISSDLLVCNELVYNEVLLKHGKTKVNAADMSVTLGLCVGLVNFFNSGVGGGGFAIHTSRHPEREEDTGTYFDFRETCPLSWDNEKYNLSTLGGLSIGLPGELKGYYEIYTTLGSGHVSWKDLLMPVVKLAYEGWEVSEVLEAALQVYKIPFEENFDDWSFVFSDVSQKTLKKAGEHITRPNFGKMLEVLAKNGSCAPFYDPDHWINKSMLKKIKEKGGIINQADFANYHVRIGKPLTTKIHIDEYWPLTVYTTGGVTSGAALLSALNIMEKFPKRKGGDYTSESAYELVEAMKWMASARSRLGDYNEEKELELRMQEILSDEWAINSSALIKNANLKTQKDWRDYKPQYQLTEPHGTTHFSIIDYNSNAISLTSTINLLFGSLVHDPVTGVIFNNEMDDFSNPKDDDHSNSFGLKPSIYNYPMPGKRPVSSASPVIVLDELNYPDLVIGASGGSRITTSVLQSLIRIYWYHMPLLETISYPRFHHQLLPNTLEVENGSMIGTRTIKELKEMGHDIQEVPPKSVLNGIKRDRKFLNYHAVSDWWRKRGMSLGY</sequence>
<feature type="binding site" evidence="7">
    <location>
        <begin position="473"/>
        <end position="474"/>
    </location>
    <ligand>
        <name>L-glutamate</name>
        <dbReference type="ChEBI" id="CHEBI:29985"/>
    </ligand>
</feature>
<dbReference type="InterPro" id="IPR043137">
    <property type="entry name" value="GGT_ssub_C"/>
</dbReference>
<comment type="catalytic activity">
    <reaction evidence="5 8">
        <text>an N-terminal (5-L-glutamyl)-[peptide] + an alpha-amino acid = 5-L-glutamyl amino acid + an N-terminal L-alpha-aminoacyl-[peptide]</text>
        <dbReference type="Rhea" id="RHEA:23904"/>
        <dbReference type="Rhea" id="RHEA-COMP:9780"/>
        <dbReference type="Rhea" id="RHEA-COMP:9795"/>
        <dbReference type="ChEBI" id="CHEBI:77644"/>
        <dbReference type="ChEBI" id="CHEBI:78597"/>
        <dbReference type="ChEBI" id="CHEBI:78599"/>
        <dbReference type="ChEBI" id="CHEBI:78608"/>
        <dbReference type="EC" id="2.3.2.2"/>
    </reaction>
</comment>
<dbReference type="OrthoDB" id="1081007at2759"/>
<comment type="catalytic activity">
    <reaction evidence="2 8">
        <text>glutathione + H2O = L-cysteinylglycine + L-glutamate</text>
        <dbReference type="Rhea" id="RHEA:28807"/>
        <dbReference type="ChEBI" id="CHEBI:15377"/>
        <dbReference type="ChEBI" id="CHEBI:29985"/>
        <dbReference type="ChEBI" id="CHEBI:57925"/>
        <dbReference type="ChEBI" id="CHEBI:61694"/>
        <dbReference type="EC" id="3.4.19.13"/>
    </reaction>
</comment>
<dbReference type="EC" id="3.4.19.13" evidence="8"/>